<sequence length="369" mass="40042">MRRVLFCCSLLGLLSGQPVMAVELQRQVLASGLQYPWALAFLDQGRMLLSERPGRMRLLQPDGQPSAPLDGVPAVDDGGQGGLLDVIADRNYAANHTIYFCYAQPGTPASGNATALASARLNAAAGRLEQVRVLFVQQPRVASRLHFGCRIVDAGDGSLFLTLGERYSRMQDAQSLGNHLGKVVRIGKDGRIPADNPFVGRSGAMAEIWSYGHRNPQGATLGPDGQLWLIEHGPQGGDELNRIQPGRNYGWPVISYGEQYGGGPIGAGITAKAGMEQPVYYWTPSIAPSGMTFLHSSRYGEAWRGSLLVGALKFQYLARLVLDGGRVVREEKLLTDLRQRIRDVRVGPDGLIYVLTDAANGQLIRLLPR</sequence>
<dbReference type="InterPro" id="IPR011041">
    <property type="entry name" value="Quinoprot_gluc/sorb_DH_b-prop"/>
</dbReference>
<reference evidence="4" key="1">
    <citation type="journal article" date="2019" name="Int. J. Syst. Evol. Microbiol.">
        <title>The Global Catalogue of Microorganisms (GCM) 10K type strain sequencing project: providing services to taxonomists for standard genome sequencing and annotation.</title>
        <authorList>
            <consortium name="The Broad Institute Genomics Platform"/>
            <consortium name="The Broad Institute Genome Sequencing Center for Infectious Disease"/>
            <person name="Wu L."/>
            <person name="Ma J."/>
        </authorList>
    </citation>
    <scope>NUCLEOTIDE SEQUENCE [LARGE SCALE GENOMIC DNA]</scope>
    <source>
        <strain evidence="4">KCTC 42195</strain>
    </source>
</reference>
<evidence type="ECO:0000313" key="3">
    <source>
        <dbReference type="EMBL" id="MFC3625768.1"/>
    </source>
</evidence>
<dbReference type="EMBL" id="JBHRYH010000012">
    <property type="protein sequence ID" value="MFC3625768.1"/>
    <property type="molecule type" value="Genomic_DNA"/>
</dbReference>
<evidence type="ECO:0000256" key="1">
    <source>
        <dbReference type="SAM" id="SignalP"/>
    </source>
</evidence>
<dbReference type="PANTHER" id="PTHR19328:SF75">
    <property type="entry name" value="ALDOSE SUGAR DEHYDROGENASE YLII"/>
    <property type="match status" value="1"/>
</dbReference>
<dbReference type="Pfam" id="PF07995">
    <property type="entry name" value="GSDH"/>
    <property type="match status" value="1"/>
</dbReference>
<evidence type="ECO:0000313" key="4">
    <source>
        <dbReference type="Proteomes" id="UP001595636"/>
    </source>
</evidence>
<keyword evidence="3" id="KW-0560">Oxidoreductase</keyword>
<accession>A0ABV7TSN3</accession>
<dbReference type="PANTHER" id="PTHR19328">
    <property type="entry name" value="HEDGEHOG-INTERACTING PROTEIN"/>
    <property type="match status" value="1"/>
</dbReference>
<protein>
    <submittedName>
        <fullName evidence="3">PQQ-dependent sugar dehydrogenase</fullName>
        <ecNumber evidence="3">1.1.5.-</ecNumber>
    </submittedName>
</protein>
<dbReference type="InterPro" id="IPR012938">
    <property type="entry name" value="Glc/Sorbosone_DH"/>
</dbReference>
<dbReference type="Gene3D" id="2.120.10.30">
    <property type="entry name" value="TolB, C-terminal domain"/>
    <property type="match status" value="1"/>
</dbReference>
<gene>
    <name evidence="3" type="ORF">ACFOKJ_06355</name>
</gene>
<dbReference type="InterPro" id="IPR011042">
    <property type="entry name" value="6-blade_b-propeller_TolB-like"/>
</dbReference>
<dbReference type="EC" id="1.1.5.-" evidence="3"/>
<feature type="chain" id="PRO_5047303059" evidence="1">
    <location>
        <begin position="22"/>
        <end position="369"/>
    </location>
</feature>
<evidence type="ECO:0000259" key="2">
    <source>
        <dbReference type="Pfam" id="PF07995"/>
    </source>
</evidence>
<name>A0ABV7TSN3_9NEIS</name>
<proteinExistence type="predicted"/>
<keyword evidence="1" id="KW-0732">Signal</keyword>
<dbReference type="RefSeq" id="WP_390277609.1">
    <property type="nucleotide sequence ID" value="NZ_JBHRYH010000012.1"/>
</dbReference>
<keyword evidence="4" id="KW-1185">Reference proteome</keyword>
<feature type="domain" description="Glucose/Sorbosone dehydrogenase" evidence="2">
    <location>
        <begin position="33"/>
        <end position="365"/>
    </location>
</feature>
<feature type="signal peptide" evidence="1">
    <location>
        <begin position="1"/>
        <end position="21"/>
    </location>
</feature>
<comment type="caution">
    <text evidence="3">The sequence shown here is derived from an EMBL/GenBank/DDBJ whole genome shotgun (WGS) entry which is preliminary data.</text>
</comment>
<dbReference type="SUPFAM" id="SSF50952">
    <property type="entry name" value="Soluble quinoprotein glucose dehydrogenase"/>
    <property type="match status" value="1"/>
</dbReference>
<organism evidence="3 4">
    <name type="scientific">Vogesella amnigena</name>
    <dbReference type="NCBI Taxonomy" id="1507449"/>
    <lineage>
        <taxon>Bacteria</taxon>
        <taxon>Pseudomonadati</taxon>
        <taxon>Pseudomonadota</taxon>
        <taxon>Betaproteobacteria</taxon>
        <taxon>Neisseriales</taxon>
        <taxon>Chromobacteriaceae</taxon>
        <taxon>Vogesella</taxon>
    </lineage>
</organism>
<dbReference type="Proteomes" id="UP001595636">
    <property type="component" value="Unassembled WGS sequence"/>
</dbReference>
<dbReference type="GO" id="GO:0016491">
    <property type="term" value="F:oxidoreductase activity"/>
    <property type="evidence" value="ECO:0007669"/>
    <property type="project" value="UniProtKB-KW"/>
</dbReference>